<comment type="caution">
    <text evidence="1">The sequence shown here is derived from an EMBL/GenBank/DDBJ whole genome shotgun (WGS) entry which is preliminary data.</text>
</comment>
<organism evidence="1 2">
    <name type="scientific">Arctium lappa</name>
    <name type="common">Greater burdock</name>
    <name type="synonym">Lappa major</name>
    <dbReference type="NCBI Taxonomy" id="4217"/>
    <lineage>
        <taxon>Eukaryota</taxon>
        <taxon>Viridiplantae</taxon>
        <taxon>Streptophyta</taxon>
        <taxon>Embryophyta</taxon>
        <taxon>Tracheophyta</taxon>
        <taxon>Spermatophyta</taxon>
        <taxon>Magnoliopsida</taxon>
        <taxon>eudicotyledons</taxon>
        <taxon>Gunneridae</taxon>
        <taxon>Pentapetalae</taxon>
        <taxon>asterids</taxon>
        <taxon>campanulids</taxon>
        <taxon>Asterales</taxon>
        <taxon>Asteraceae</taxon>
        <taxon>Carduoideae</taxon>
        <taxon>Cardueae</taxon>
        <taxon>Arctiinae</taxon>
        <taxon>Arctium</taxon>
    </lineage>
</organism>
<dbReference type="Proteomes" id="UP001055879">
    <property type="component" value="Linkage Group LG01"/>
</dbReference>
<accession>A0ACB9FLS1</accession>
<keyword evidence="2" id="KW-1185">Reference proteome</keyword>
<reference evidence="1 2" key="2">
    <citation type="journal article" date="2022" name="Mol. Ecol. Resour.">
        <title>The genomes of chicory, endive, great burdock and yacon provide insights into Asteraceae paleo-polyploidization history and plant inulin production.</title>
        <authorList>
            <person name="Fan W."/>
            <person name="Wang S."/>
            <person name="Wang H."/>
            <person name="Wang A."/>
            <person name="Jiang F."/>
            <person name="Liu H."/>
            <person name="Zhao H."/>
            <person name="Xu D."/>
            <person name="Zhang Y."/>
        </authorList>
    </citation>
    <scope>NUCLEOTIDE SEQUENCE [LARGE SCALE GENOMIC DNA]</scope>
    <source>
        <strain evidence="2">cv. Niubang</strain>
    </source>
</reference>
<evidence type="ECO:0000313" key="2">
    <source>
        <dbReference type="Proteomes" id="UP001055879"/>
    </source>
</evidence>
<proteinExistence type="predicted"/>
<gene>
    <name evidence="1" type="ORF">L6452_03480</name>
</gene>
<dbReference type="EMBL" id="CM042047">
    <property type="protein sequence ID" value="KAI3772298.1"/>
    <property type="molecule type" value="Genomic_DNA"/>
</dbReference>
<evidence type="ECO:0000313" key="1">
    <source>
        <dbReference type="EMBL" id="KAI3772298.1"/>
    </source>
</evidence>
<name>A0ACB9FLS1_ARCLA</name>
<sequence>MARPDDFRRTASDVPNAQRLQNLLHFKSTKAQTTSVTFQQLLQIEDSNLSQKQKKNHDQEDDGNHHNKKSVLAKVKDKAKKLKCSLSGKKHHDGNESRDPSTAPLSIVGREEEAKYRSAPNAHKQTSRDHPREAPASRLEKHYTTSNAREPCTPIQLASRARSDQATEKNNDERVSSSNTNTIIETQSKNQTPPETSVVADAKNQVPATTDVLKVHDLPESGSRLALMTTTQESGASKAGKSVEKEEERKGESQTWDKGVSVKEYLMHKFEPGEDERALSQVITQTISPRRDKMREAMSSFLKNDEPSESMSKLSNSKANTSIVANGKNQDLKSKQSPASENLNTNTGSKNVSFSPRHSLGTSNASSNLNQTFKSTVASYQNHNLGSSPNHNTSLNSWASSSGQNTNTRSNQSSTCVHSPAKPSSSPLGPGSSANETRATVHTNRDAIQVHSHTDTNARRVPKSSPNQTQVPSHIETNTIRVPHSMANQTRVPASGNSREADMQMHVYRSSDV</sequence>
<reference evidence="2" key="1">
    <citation type="journal article" date="2022" name="Mol. Ecol. Resour.">
        <title>The genomes of chicory, endive, great burdock and yacon provide insights into Asteraceae palaeo-polyploidization history and plant inulin production.</title>
        <authorList>
            <person name="Fan W."/>
            <person name="Wang S."/>
            <person name="Wang H."/>
            <person name="Wang A."/>
            <person name="Jiang F."/>
            <person name="Liu H."/>
            <person name="Zhao H."/>
            <person name="Xu D."/>
            <person name="Zhang Y."/>
        </authorList>
    </citation>
    <scope>NUCLEOTIDE SEQUENCE [LARGE SCALE GENOMIC DNA]</scope>
    <source>
        <strain evidence="2">cv. Niubang</strain>
    </source>
</reference>
<protein>
    <submittedName>
        <fullName evidence="1">Uncharacterized protein</fullName>
    </submittedName>
</protein>